<dbReference type="InterPro" id="IPR046283">
    <property type="entry name" value="DUF6320"/>
</dbReference>
<keyword evidence="1" id="KW-0472">Membrane</keyword>
<gene>
    <name evidence="2" type="ORF">GO495_06125</name>
</gene>
<dbReference type="Proteomes" id="UP000468388">
    <property type="component" value="Unassembled WGS sequence"/>
</dbReference>
<evidence type="ECO:0000256" key="1">
    <source>
        <dbReference type="SAM" id="Phobius"/>
    </source>
</evidence>
<proteinExistence type="predicted"/>
<dbReference type="AlphaFoldDB" id="A0A6N8J697"/>
<feature type="transmembrane region" description="Helical" evidence="1">
    <location>
        <begin position="137"/>
        <end position="158"/>
    </location>
</feature>
<feature type="transmembrane region" description="Helical" evidence="1">
    <location>
        <begin position="56"/>
        <end position="79"/>
    </location>
</feature>
<name>A0A6N8J697_9BACT</name>
<feature type="transmembrane region" description="Helical" evidence="1">
    <location>
        <begin position="170"/>
        <end position="193"/>
    </location>
</feature>
<feature type="transmembrane region" description="Helical" evidence="1">
    <location>
        <begin position="85"/>
        <end position="105"/>
    </location>
</feature>
<evidence type="ECO:0000313" key="3">
    <source>
        <dbReference type="Proteomes" id="UP000468388"/>
    </source>
</evidence>
<keyword evidence="3" id="KW-1185">Reference proteome</keyword>
<organism evidence="2 3">
    <name type="scientific">Chitinophaga oryziterrae</name>
    <dbReference type="NCBI Taxonomy" id="1031224"/>
    <lineage>
        <taxon>Bacteria</taxon>
        <taxon>Pseudomonadati</taxon>
        <taxon>Bacteroidota</taxon>
        <taxon>Chitinophagia</taxon>
        <taxon>Chitinophagales</taxon>
        <taxon>Chitinophagaceae</taxon>
        <taxon>Chitinophaga</taxon>
    </lineage>
</organism>
<accession>A0A6N8J697</accession>
<sequence>MRCNNCGVELEDDMQICPLCKTPVSDALTVPASSMPGADIHSLLTPERMTHPQKKFTWEIVSLILLCSAITTLLVNFIINKSITWSEYPVEICCIIFCYISLFAFSDQSRFVKMMLGLILSSFCIVILDAITTGIQWSIVFGIPLLVISNVVTGGLIFAYRKARYKGINLIAYTFLGAALLCLFIEGLLSVYQHHVLRFNWSIIVAACVLPVVIVLLFVHFRLKRGRSLEKTFHV</sequence>
<reference evidence="2 3" key="1">
    <citation type="submission" date="2019-12" db="EMBL/GenBank/DDBJ databases">
        <title>The draft genomic sequence of strain Chitinophaga oryziterrae JCM 16595.</title>
        <authorList>
            <person name="Zhang X."/>
        </authorList>
    </citation>
    <scope>NUCLEOTIDE SEQUENCE [LARGE SCALE GENOMIC DNA]</scope>
    <source>
        <strain evidence="2 3">JCM 16595</strain>
    </source>
</reference>
<dbReference type="RefSeq" id="WP_157298779.1">
    <property type="nucleotide sequence ID" value="NZ_BAAAZB010000005.1"/>
</dbReference>
<feature type="transmembrane region" description="Helical" evidence="1">
    <location>
        <begin position="112"/>
        <end position="131"/>
    </location>
</feature>
<dbReference type="OrthoDB" id="1117586at2"/>
<evidence type="ECO:0008006" key="4">
    <source>
        <dbReference type="Google" id="ProtNLM"/>
    </source>
</evidence>
<evidence type="ECO:0000313" key="2">
    <source>
        <dbReference type="EMBL" id="MVT40151.1"/>
    </source>
</evidence>
<dbReference type="Pfam" id="PF19845">
    <property type="entry name" value="DUF6320"/>
    <property type="match status" value="1"/>
</dbReference>
<dbReference type="EMBL" id="WRXO01000001">
    <property type="protein sequence ID" value="MVT40151.1"/>
    <property type="molecule type" value="Genomic_DNA"/>
</dbReference>
<protein>
    <recommendedName>
        <fullName evidence="4">Zinc ribbon domain-containing protein</fullName>
    </recommendedName>
</protein>
<comment type="caution">
    <text evidence="2">The sequence shown here is derived from an EMBL/GenBank/DDBJ whole genome shotgun (WGS) entry which is preliminary data.</text>
</comment>
<keyword evidence="1" id="KW-1133">Transmembrane helix</keyword>
<keyword evidence="1" id="KW-0812">Transmembrane</keyword>
<feature type="transmembrane region" description="Helical" evidence="1">
    <location>
        <begin position="199"/>
        <end position="221"/>
    </location>
</feature>